<dbReference type="RefSeq" id="WP_099106186.1">
    <property type="nucleotide sequence ID" value="NZ_JAATJF010000001.1"/>
</dbReference>
<dbReference type="GO" id="GO:0009073">
    <property type="term" value="P:aromatic amino acid family biosynthetic process"/>
    <property type="evidence" value="ECO:0007669"/>
    <property type="project" value="InterPro"/>
</dbReference>
<evidence type="ECO:0000256" key="5">
    <source>
        <dbReference type="ARBA" id="ARBA00022723"/>
    </source>
</evidence>
<evidence type="ECO:0000256" key="8">
    <source>
        <dbReference type="ARBA" id="ARBA00023027"/>
    </source>
</evidence>
<reference evidence="14 15" key="1">
    <citation type="submission" date="2017-10" db="EMBL/GenBank/DDBJ databases">
        <title>The draft genome sequence of Lewinella marina KCTC 32374.</title>
        <authorList>
            <person name="Wang K."/>
        </authorList>
    </citation>
    <scope>NUCLEOTIDE SEQUENCE [LARGE SCALE GENOMIC DNA]</scope>
    <source>
        <strain evidence="14 15">MKG-38</strain>
    </source>
</reference>
<dbReference type="AlphaFoldDB" id="A0A2G0CF23"/>
<dbReference type="OrthoDB" id="9806583at2"/>
<dbReference type="FunFam" id="3.40.50.1970:FF:000007">
    <property type="entry name" value="Pentafunctional AROM polypeptide"/>
    <property type="match status" value="1"/>
</dbReference>
<evidence type="ECO:0000256" key="4">
    <source>
        <dbReference type="ARBA" id="ARBA00003485"/>
    </source>
</evidence>
<evidence type="ECO:0000256" key="6">
    <source>
        <dbReference type="ARBA" id="ARBA00022741"/>
    </source>
</evidence>
<evidence type="ECO:0000256" key="9">
    <source>
        <dbReference type="ARBA" id="ARBA00023239"/>
    </source>
</evidence>
<dbReference type="InterPro" id="IPR030963">
    <property type="entry name" value="DHQ_synth_fam"/>
</dbReference>
<dbReference type="SUPFAM" id="SSF56796">
    <property type="entry name" value="Dehydroquinate synthase-like"/>
    <property type="match status" value="1"/>
</dbReference>
<keyword evidence="8" id="KW-0520">NAD</keyword>
<comment type="cofactor">
    <cofactor evidence="1">
        <name>NAD(+)</name>
        <dbReference type="ChEBI" id="CHEBI:57540"/>
    </cofactor>
</comment>
<evidence type="ECO:0000256" key="3">
    <source>
        <dbReference type="ARBA" id="ARBA00001947"/>
    </source>
</evidence>
<accession>A0A2G0CF23</accession>
<evidence type="ECO:0000256" key="10">
    <source>
        <dbReference type="ARBA" id="ARBA00023285"/>
    </source>
</evidence>
<evidence type="ECO:0000259" key="12">
    <source>
        <dbReference type="Pfam" id="PF01761"/>
    </source>
</evidence>
<dbReference type="InterPro" id="IPR030960">
    <property type="entry name" value="DHQS/DOIS_N"/>
</dbReference>
<keyword evidence="9" id="KW-0456">Lyase</keyword>
<dbReference type="GO" id="GO:0009423">
    <property type="term" value="P:chorismate biosynthetic process"/>
    <property type="evidence" value="ECO:0007669"/>
    <property type="project" value="UniProtKB-UniRule"/>
</dbReference>
<keyword evidence="6" id="KW-0547">Nucleotide-binding</keyword>
<proteinExistence type="predicted"/>
<evidence type="ECO:0000313" key="15">
    <source>
        <dbReference type="Proteomes" id="UP000226437"/>
    </source>
</evidence>
<dbReference type="InterPro" id="IPR016037">
    <property type="entry name" value="DHQ_synth_AroB"/>
</dbReference>
<dbReference type="Pfam" id="PF24621">
    <property type="entry name" value="DHQS_C"/>
    <property type="match status" value="1"/>
</dbReference>
<dbReference type="Pfam" id="PF01761">
    <property type="entry name" value="DHQ_synthase"/>
    <property type="match status" value="1"/>
</dbReference>
<keyword evidence="10" id="KW-0170">Cobalt</keyword>
<sequence>MTLTVSQDYDIRIAALDENHLQWLVSRRYAGWVVIVDEETEKHCWPRLEPLLRPAGTPITLVRVPAGERHKTLSTCENIWQEMFRAGVGRRWCCLNLGGGVIGDMGGFAAATFKRGIDFVQLPTTLLSQVDASVGGKLGIDYHEVKNSIGVFANPQAVWIDPAFLETLPPRELRSGYAEVIKHALIADAGQWEELRGITELSTVSWEALIAHSVNIKREIVEEDPHERGLRKALNFGHTIGHAVESYLLAGDHRLLHGEAVAVGMITESFISHRQQSLSGEDLEAITGYCLEVYGHQPLPEAGFPAMLDLMRQDKKNEGTEINFTLLDRPGQAVVNATATPEIILESLRYYNSLG</sequence>
<evidence type="ECO:0000313" key="14">
    <source>
        <dbReference type="EMBL" id="PHK98576.1"/>
    </source>
</evidence>
<evidence type="ECO:0000256" key="1">
    <source>
        <dbReference type="ARBA" id="ARBA00001911"/>
    </source>
</evidence>
<keyword evidence="7" id="KW-0862">Zinc</keyword>
<dbReference type="EC" id="4.2.3.4" evidence="11"/>
<evidence type="ECO:0000256" key="11">
    <source>
        <dbReference type="NCBIfam" id="TIGR01357"/>
    </source>
</evidence>
<dbReference type="PIRSF" id="PIRSF001455">
    <property type="entry name" value="DHQ_synth"/>
    <property type="match status" value="1"/>
</dbReference>
<dbReference type="GO" id="GO:0003856">
    <property type="term" value="F:3-dehydroquinate synthase activity"/>
    <property type="evidence" value="ECO:0007669"/>
    <property type="project" value="UniProtKB-UniRule"/>
</dbReference>
<dbReference type="GO" id="GO:0000166">
    <property type="term" value="F:nucleotide binding"/>
    <property type="evidence" value="ECO:0007669"/>
    <property type="project" value="UniProtKB-KW"/>
</dbReference>
<evidence type="ECO:0000259" key="13">
    <source>
        <dbReference type="Pfam" id="PF24621"/>
    </source>
</evidence>
<dbReference type="CDD" id="cd08195">
    <property type="entry name" value="DHQS"/>
    <property type="match status" value="1"/>
</dbReference>
<feature type="domain" description="3-dehydroquinate synthase N-terminal" evidence="12">
    <location>
        <begin position="62"/>
        <end position="174"/>
    </location>
</feature>
<dbReference type="GO" id="GO:0046872">
    <property type="term" value="F:metal ion binding"/>
    <property type="evidence" value="ECO:0007669"/>
    <property type="project" value="UniProtKB-KW"/>
</dbReference>
<dbReference type="Proteomes" id="UP000226437">
    <property type="component" value="Unassembled WGS sequence"/>
</dbReference>
<keyword evidence="15" id="KW-1185">Reference proteome</keyword>
<protein>
    <recommendedName>
        <fullName evidence="11">3-dehydroquinate synthase</fullName>
        <ecNumber evidence="11">4.2.3.4</ecNumber>
    </recommendedName>
</protein>
<dbReference type="PANTHER" id="PTHR43622:SF1">
    <property type="entry name" value="3-DEHYDROQUINATE SYNTHASE"/>
    <property type="match status" value="1"/>
</dbReference>
<dbReference type="GO" id="GO:0005737">
    <property type="term" value="C:cytoplasm"/>
    <property type="evidence" value="ECO:0007669"/>
    <property type="project" value="InterPro"/>
</dbReference>
<evidence type="ECO:0000256" key="7">
    <source>
        <dbReference type="ARBA" id="ARBA00022833"/>
    </source>
</evidence>
<comment type="function">
    <text evidence="4">Catalyzes the conversion of 3-deoxy-D-arabino-heptulosonate 7-phosphate (DAHP) to dehydroquinate (DHQ).</text>
</comment>
<evidence type="ECO:0000256" key="2">
    <source>
        <dbReference type="ARBA" id="ARBA00001941"/>
    </source>
</evidence>
<name>A0A2G0CF23_9BACT</name>
<dbReference type="NCBIfam" id="TIGR01357">
    <property type="entry name" value="aroB"/>
    <property type="match status" value="1"/>
</dbReference>
<dbReference type="Gene3D" id="3.40.50.1970">
    <property type="match status" value="1"/>
</dbReference>
<dbReference type="Gene3D" id="1.20.1090.10">
    <property type="entry name" value="Dehydroquinate synthase-like - alpha domain"/>
    <property type="match status" value="1"/>
</dbReference>
<keyword evidence="5" id="KW-0479">Metal-binding</keyword>
<dbReference type="InterPro" id="IPR056179">
    <property type="entry name" value="DHQS_C"/>
</dbReference>
<comment type="caution">
    <text evidence="14">The sequence shown here is derived from an EMBL/GenBank/DDBJ whole genome shotgun (WGS) entry which is preliminary data.</text>
</comment>
<comment type="cofactor">
    <cofactor evidence="2">
        <name>Co(2+)</name>
        <dbReference type="ChEBI" id="CHEBI:48828"/>
    </cofactor>
</comment>
<gene>
    <name evidence="14" type="primary">aroB</name>
    <name evidence="14" type="ORF">CGL56_08870</name>
</gene>
<comment type="cofactor">
    <cofactor evidence="3">
        <name>Zn(2+)</name>
        <dbReference type="ChEBI" id="CHEBI:29105"/>
    </cofactor>
</comment>
<dbReference type="EMBL" id="PDLO01000003">
    <property type="protein sequence ID" value="PHK98576.1"/>
    <property type="molecule type" value="Genomic_DNA"/>
</dbReference>
<dbReference type="InterPro" id="IPR050071">
    <property type="entry name" value="Dehydroquinate_synthase"/>
</dbReference>
<dbReference type="PANTHER" id="PTHR43622">
    <property type="entry name" value="3-DEHYDROQUINATE SYNTHASE"/>
    <property type="match status" value="1"/>
</dbReference>
<feature type="domain" description="3-dehydroquinate synthase C-terminal" evidence="13">
    <location>
        <begin position="176"/>
        <end position="317"/>
    </location>
</feature>
<organism evidence="14 15">
    <name type="scientific">Neolewinella marina</name>
    <dbReference type="NCBI Taxonomy" id="438751"/>
    <lineage>
        <taxon>Bacteria</taxon>
        <taxon>Pseudomonadati</taxon>
        <taxon>Bacteroidota</taxon>
        <taxon>Saprospiria</taxon>
        <taxon>Saprospirales</taxon>
        <taxon>Lewinellaceae</taxon>
        <taxon>Neolewinella</taxon>
    </lineage>
</organism>